<dbReference type="Pfam" id="PF02796">
    <property type="entry name" value="HTH_7"/>
    <property type="match status" value="1"/>
</dbReference>
<evidence type="ECO:0000256" key="2">
    <source>
        <dbReference type="SAM" id="MobiDB-lite"/>
    </source>
</evidence>
<dbReference type="HOGENOM" id="CLU_956051_0_0_11"/>
<organism evidence="4 5">
    <name type="scientific">Rhodococcus opacus (strain B4)</name>
    <dbReference type="NCBI Taxonomy" id="632772"/>
    <lineage>
        <taxon>Bacteria</taxon>
        <taxon>Bacillati</taxon>
        <taxon>Actinomycetota</taxon>
        <taxon>Actinomycetes</taxon>
        <taxon>Mycobacteriales</taxon>
        <taxon>Nocardiaceae</taxon>
        <taxon>Rhodococcus</taxon>
    </lineage>
</organism>
<dbReference type="GO" id="GO:0003677">
    <property type="term" value="F:DNA binding"/>
    <property type="evidence" value="ECO:0007669"/>
    <property type="project" value="InterPro"/>
</dbReference>
<gene>
    <name evidence="4" type="ordered locus">ROP_pROB01-03540</name>
</gene>
<dbReference type="Pfam" id="PF00239">
    <property type="entry name" value="Resolvase"/>
    <property type="match status" value="1"/>
</dbReference>
<accession>C1BDA9</accession>
<dbReference type="AlphaFoldDB" id="C1BDA9"/>
<name>C1BDA9_RHOOB</name>
<reference evidence="4 5" key="1">
    <citation type="submission" date="2009-03" db="EMBL/GenBank/DDBJ databases">
        <title>Comparison of the complete genome sequences of Rhodococcus erythropolis PR4 and Rhodococcus opacus B4.</title>
        <authorList>
            <person name="Takarada H."/>
            <person name="Sekine M."/>
            <person name="Hosoyama A."/>
            <person name="Yamada R."/>
            <person name="Fujisawa T."/>
            <person name="Omata S."/>
            <person name="Shimizu A."/>
            <person name="Tsukatani N."/>
            <person name="Tanikawa S."/>
            <person name="Fujita N."/>
            <person name="Harayama S."/>
        </authorList>
    </citation>
    <scope>NUCLEOTIDE SEQUENCE [LARGE SCALE GENOMIC DNA]</scope>
    <source>
        <strain evidence="4 5">B4</strain>
        <plasmid evidence="4 5">pROB01</plasmid>
    </source>
</reference>
<dbReference type="InterPro" id="IPR006119">
    <property type="entry name" value="Resolv_N"/>
</dbReference>
<dbReference type="InterPro" id="IPR036162">
    <property type="entry name" value="Resolvase-like_N_sf"/>
</dbReference>
<evidence type="ECO:0000259" key="3">
    <source>
        <dbReference type="SMART" id="SM00857"/>
    </source>
</evidence>
<dbReference type="SUPFAM" id="SSF53041">
    <property type="entry name" value="Resolvase-like"/>
    <property type="match status" value="1"/>
</dbReference>
<dbReference type="SUPFAM" id="SSF46689">
    <property type="entry name" value="Homeodomain-like"/>
    <property type="match status" value="1"/>
</dbReference>
<protein>
    <submittedName>
        <fullName evidence="4">Site-specific recombinase</fullName>
    </submittedName>
</protein>
<proteinExistence type="inferred from homology"/>
<feature type="region of interest" description="Disordered" evidence="2">
    <location>
        <begin position="1"/>
        <end position="25"/>
    </location>
</feature>
<dbReference type="OrthoDB" id="3405463at2"/>
<dbReference type="PATRIC" id="fig|632772.20.peg.8093"/>
<dbReference type="KEGG" id="rop:ROP_pROB01-03540"/>
<geneLocation type="plasmid" evidence="4 5">
    <name>pROB01</name>
</geneLocation>
<feature type="domain" description="Resolvase/invertase-type recombinase catalytic" evidence="3">
    <location>
        <begin position="6"/>
        <end position="141"/>
    </location>
</feature>
<sequence length="291" mass="31059">MKPEGVDEQAGPRAAADRCAHEGLDRPDEYLRGQEVRGQHRPSWAAGFAGIRPHGRCHRGAHLDRLGRTGTDTLNLIHDLHQRGISFRNLADPIRIDSTNPDDLMAQLALVLLALFRQMERTYAVERAAHARSVATEKGRRVGRPSVVTDAQLAYAIQLRNDGATVAEITDKTGLTRSILYRRLPQQPSESVMVTGTECGSTSTVAAEQLRAQIGPMACPTCGHLPTTAATPSPTATTSLSSGCTSTPATVSASDITGLAVSPTATSWWSAAADVALLPAPRPATNCRNRS</sequence>
<dbReference type="InterPro" id="IPR009057">
    <property type="entry name" value="Homeodomain-like_sf"/>
</dbReference>
<dbReference type="Proteomes" id="UP000002212">
    <property type="component" value="Plasmid pROB01"/>
</dbReference>
<evidence type="ECO:0000313" key="4">
    <source>
        <dbReference type="EMBL" id="BAH55853.1"/>
    </source>
</evidence>
<dbReference type="CDD" id="cd00569">
    <property type="entry name" value="HTH_Hin_like"/>
    <property type="match status" value="1"/>
</dbReference>
<dbReference type="GO" id="GO:0000150">
    <property type="term" value="F:DNA strand exchange activity"/>
    <property type="evidence" value="ECO:0007669"/>
    <property type="project" value="InterPro"/>
</dbReference>
<evidence type="ECO:0000313" key="5">
    <source>
        <dbReference type="Proteomes" id="UP000002212"/>
    </source>
</evidence>
<keyword evidence="4" id="KW-0614">Plasmid</keyword>
<dbReference type="Gene3D" id="3.40.50.1390">
    <property type="entry name" value="Resolvase, N-terminal catalytic domain"/>
    <property type="match status" value="1"/>
</dbReference>
<dbReference type="SMART" id="SM00857">
    <property type="entry name" value="Resolvase"/>
    <property type="match status" value="1"/>
</dbReference>
<comment type="similarity">
    <text evidence="1">Belongs to the site-specific recombinase resolvase family.</text>
</comment>
<dbReference type="EMBL" id="AP011116">
    <property type="protein sequence ID" value="BAH55853.1"/>
    <property type="molecule type" value="Genomic_DNA"/>
</dbReference>
<dbReference type="InterPro" id="IPR006120">
    <property type="entry name" value="Resolvase_HTH_dom"/>
</dbReference>
<evidence type="ECO:0000256" key="1">
    <source>
        <dbReference type="ARBA" id="ARBA00009913"/>
    </source>
</evidence>
<feature type="compositionally biased region" description="Basic and acidic residues" evidence="2">
    <location>
        <begin position="15"/>
        <end position="25"/>
    </location>
</feature>